<dbReference type="InterPro" id="IPR052708">
    <property type="entry name" value="PxpC"/>
</dbReference>
<dbReference type="NCBIfam" id="TIGR00724">
    <property type="entry name" value="urea_amlyse_rel"/>
    <property type="match status" value="1"/>
</dbReference>
<keyword evidence="1" id="KW-0547">Nucleotide-binding</keyword>
<proteinExistence type="predicted"/>
<feature type="domain" description="Carboxyltransferase" evidence="4">
    <location>
        <begin position="28"/>
        <end position="312"/>
    </location>
</feature>
<dbReference type="PANTHER" id="PTHR43309:SF4">
    <property type="entry name" value="CARBOXYLTRANSFERASE DOMAIN-CONTAINING PROTEIN"/>
    <property type="match status" value="1"/>
</dbReference>
<comment type="caution">
    <text evidence="5">The sequence shown here is derived from an EMBL/GenBank/DDBJ whole genome shotgun (WGS) entry which is preliminary data.</text>
</comment>
<reference evidence="5 6" key="1">
    <citation type="submission" date="2012-12" db="EMBL/GenBank/DDBJ databases">
        <title>Genome assembly of Marinobacter sp. AK21.</title>
        <authorList>
            <person name="Khatri I."/>
            <person name="Kumar R."/>
            <person name="Vaidya B."/>
            <person name="Subramanian S."/>
            <person name="Pinnaka A."/>
        </authorList>
    </citation>
    <scope>NUCLEOTIDE SEQUENCE [LARGE SCALE GENOMIC DNA]</scope>
    <source>
        <strain evidence="5 6">AK21</strain>
    </source>
</reference>
<accession>A0A072N4M4</accession>
<dbReference type="SUPFAM" id="SSF50891">
    <property type="entry name" value="Cyclophilin-like"/>
    <property type="match status" value="1"/>
</dbReference>
<evidence type="ECO:0000256" key="3">
    <source>
        <dbReference type="ARBA" id="ARBA00022840"/>
    </source>
</evidence>
<dbReference type="OrthoDB" id="9768696at2"/>
<keyword evidence="3" id="KW-0067">ATP-binding</keyword>
<keyword evidence="2 5" id="KW-0378">Hydrolase</keyword>
<evidence type="ECO:0000313" key="6">
    <source>
        <dbReference type="Proteomes" id="UP000035057"/>
    </source>
</evidence>
<dbReference type="GO" id="GO:0005524">
    <property type="term" value="F:ATP binding"/>
    <property type="evidence" value="ECO:0007669"/>
    <property type="project" value="UniProtKB-KW"/>
</dbReference>
<dbReference type="Gene3D" id="2.40.100.10">
    <property type="entry name" value="Cyclophilin-like"/>
    <property type="match status" value="1"/>
</dbReference>
<evidence type="ECO:0000256" key="1">
    <source>
        <dbReference type="ARBA" id="ARBA00022741"/>
    </source>
</evidence>
<protein>
    <submittedName>
        <fullName evidence="5">Allophanate hydrolase 2 subunit 2</fullName>
    </submittedName>
</protein>
<evidence type="ECO:0000259" key="4">
    <source>
        <dbReference type="SMART" id="SM00797"/>
    </source>
</evidence>
<dbReference type="PATRIC" id="fig|1137280.3.peg.652"/>
<dbReference type="Pfam" id="PF02626">
    <property type="entry name" value="CT_A_B"/>
    <property type="match status" value="1"/>
</dbReference>
<dbReference type="AlphaFoldDB" id="A0A072N4M4"/>
<dbReference type="InterPro" id="IPR029000">
    <property type="entry name" value="Cyclophilin-like_dom_sf"/>
</dbReference>
<dbReference type="SMART" id="SM00797">
    <property type="entry name" value="AHS2"/>
    <property type="match status" value="1"/>
</dbReference>
<dbReference type="PANTHER" id="PTHR43309">
    <property type="entry name" value="5-OXOPROLINASE SUBUNIT C"/>
    <property type="match status" value="1"/>
</dbReference>
<keyword evidence="6" id="KW-1185">Reference proteome</keyword>
<dbReference type="GO" id="GO:0016787">
    <property type="term" value="F:hydrolase activity"/>
    <property type="evidence" value="ECO:0007669"/>
    <property type="project" value="UniProtKB-KW"/>
</dbReference>
<evidence type="ECO:0000256" key="2">
    <source>
        <dbReference type="ARBA" id="ARBA00022801"/>
    </source>
</evidence>
<dbReference type="RefSeq" id="WP_036128703.1">
    <property type="nucleotide sequence ID" value="NZ_ANIE01000003.1"/>
</dbReference>
<name>A0A072N4M4_9GAMM</name>
<dbReference type="InterPro" id="IPR003778">
    <property type="entry name" value="CT_A_B"/>
</dbReference>
<dbReference type="STRING" id="1137280.D777_00836"/>
<gene>
    <name evidence="5" type="ORF">D777_00836</name>
</gene>
<organism evidence="5 6">
    <name type="scientific">Marinobacter nitratireducens</name>
    <dbReference type="NCBI Taxonomy" id="1137280"/>
    <lineage>
        <taxon>Bacteria</taxon>
        <taxon>Pseudomonadati</taxon>
        <taxon>Pseudomonadota</taxon>
        <taxon>Gammaproteobacteria</taxon>
        <taxon>Pseudomonadales</taxon>
        <taxon>Marinobacteraceae</taxon>
        <taxon>Marinobacter</taxon>
    </lineage>
</organism>
<evidence type="ECO:0000313" key="5">
    <source>
        <dbReference type="EMBL" id="KEF32202.1"/>
    </source>
</evidence>
<dbReference type="Proteomes" id="UP000035057">
    <property type="component" value="Unassembled WGS sequence"/>
</dbReference>
<sequence length="315" mass="33612">MGSEPVFRVVTPGPLAMLQDAGRFGVRHLGITQGGAADLHAWAWANWLLGNAWGAATVEVTFGGLVLEAVRGASVALTGADLGVTLDDVAVTPWQTLRLEPGQRLAFGSPRSGLRAYLAVAGGFCAENVLGSLSAVGRERLGGHDGEGGALAVGDVVHGMPEDDLAVDHAVRKVPESERLDYSELPELDMIPGAQIAHFTGRSIFDVFNKVWEVDNRSDRMGIRLNGPLIRGAVNNMISEGLALGAVQVPPDGHPIVLLNDRQTIGGYPRLGTVTPLACSRLAQCKPGTRVRFRPKSLEKAHRQYAEFLRFFRGG</sequence>
<dbReference type="EMBL" id="ANIE01000003">
    <property type="protein sequence ID" value="KEF32202.1"/>
    <property type="molecule type" value="Genomic_DNA"/>
</dbReference>